<evidence type="ECO:0000313" key="2">
    <source>
        <dbReference type="Proteomes" id="UP000805193"/>
    </source>
</evidence>
<keyword evidence="2" id="KW-1185">Reference proteome</keyword>
<name>A0AC60QAA9_IXOPE</name>
<comment type="caution">
    <text evidence="1">The sequence shown here is derived from an EMBL/GenBank/DDBJ whole genome shotgun (WGS) entry which is preliminary data.</text>
</comment>
<reference evidence="1 2" key="1">
    <citation type="journal article" date="2020" name="Cell">
        <title>Large-Scale Comparative Analyses of Tick Genomes Elucidate Their Genetic Diversity and Vector Capacities.</title>
        <authorList>
            <consortium name="Tick Genome and Microbiome Consortium (TIGMIC)"/>
            <person name="Jia N."/>
            <person name="Wang J."/>
            <person name="Shi W."/>
            <person name="Du L."/>
            <person name="Sun Y."/>
            <person name="Zhan W."/>
            <person name="Jiang J.F."/>
            <person name="Wang Q."/>
            <person name="Zhang B."/>
            <person name="Ji P."/>
            <person name="Bell-Sakyi L."/>
            <person name="Cui X.M."/>
            <person name="Yuan T.T."/>
            <person name="Jiang B.G."/>
            <person name="Yang W.F."/>
            <person name="Lam T.T."/>
            <person name="Chang Q.C."/>
            <person name="Ding S.J."/>
            <person name="Wang X.J."/>
            <person name="Zhu J.G."/>
            <person name="Ruan X.D."/>
            <person name="Zhao L."/>
            <person name="Wei J.T."/>
            <person name="Ye R.Z."/>
            <person name="Que T.C."/>
            <person name="Du C.H."/>
            <person name="Zhou Y.H."/>
            <person name="Cheng J.X."/>
            <person name="Dai P.F."/>
            <person name="Guo W.B."/>
            <person name="Han X.H."/>
            <person name="Huang E.J."/>
            <person name="Li L.F."/>
            <person name="Wei W."/>
            <person name="Gao Y.C."/>
            <person name="Liu J.Z."/>
            <person name="Shao H.Z."/>
            <person name="Wang X."/>
            <person name="Wang C.C."/>
            <person name="Yang T.C."/>
            <person name="Huo Q.B."/>
            <person name="Li W."/>
            <person name="Chen H.Y."/>
            <person name="Chen S.E."/>
            <person name="Zhou L.G."/>
            <person name="Ni X.B."/>
            <person name="Tian J.H."/>
            <person name="Sheng Y."/>
            <person name="Liu T."/>
            <person name="Pan Y.S."/>
            <person name="Xia L.Y."/>
            <person name="Li J."/>
            <person name="Zhao F."/>
            <person name="Cao W.C."/>
        </authorList>
    </citation>
    <scope>NUCLEOTIDE SEQUENCE [LARGE SCALE GENOMIC DNA]</scope>
    <source>
        <strain evidence="1">Iper-2018</strain>
    </source>
</reference>
<proteinExistence type="predicted"/>
<accession>A0AC60QAA9</accession>
<feature type="non-terminal residue" evidence="1">
    <location>
        <position position="415"/>
    </location>
</feature>
<organism evidence="1 2">
    <name type="scientific">Ixodes persulcatus</name>
    <name type="common">Taiga tick</name>
    <dbReference type="NCBI Taxonomy" id="34615"/>
    <lineage>
        <taxon>Eukaryota</taxon>
        <taxon>Metazoa</taxon>
        <taxon>Ecdysozoa</taxon>
        <taxon>Arthropoda</taxon>
        <taxon>Chelicerata</taxon>
        <taxon>Arachnida</taxon>
        <taxon>Acari</taxon>
        <taxon>Parasitiformes</taxon>
        <taxon>Ixodida</taxon>
        <taxon>Ixodoidea</taxon>
        <taxon>Ixodidae</taxon>
        <taxon>Ixodinae</taxon>
        <taxon>Ixodes</taxon>
    </lineage>
</organism>
<sequence length="415" mass="46338">MAAVLERCHGEADVSSLPQGWHLMNGVGKNAKAPASADRSSTNSLSQKPVTNGPDLPDLRWMELRTAEKPVDIRCAQSATTDKLYQEASTEELSQEAAALQNLKIKKTRQVDKLTLLSKEKTAMPQDTKENEVLRQMCMTLEVQLCEKADKLRKLQSSQKNLLEAMDKPQPPKAVKEKDQEIRRLKLQANSQQSASRAATASRSQRPASSGRVKSTSEAERVVTAKRSDTFSVSRSQMAALQTEVVKKRKEEQSTVSVFSASRGKSHGTKQQHGNLKPPETGPKMKRAKRNVAAKKIQRGWRNHRNREAPDLSNLRIGRSTGTDIVTLLPRKCGISLPLEVESASLSLTSVDLRRLAQARKRCMEHFWKRWRRGDLLQLRPAHTGTTATLLRLQVGDVVIVKDDNTPPLLWKLGR</sequence>
<dbReference type="EMBL" id="JABSTQ010009300">
    <property type="protein sequence ID" value="KAG0430678.1"/>
    <property type="molecule type" value="Genomic_DNA"/>
</dbReference>
<dbReference type="Proteomes" id="UP000805193">
    <property type="component" value="Unassembled WGS sequence"/>
</dbReference>
<gene>
    <name evidence="1" type="ORF">HPB47_022480</name>
</gene>
<protein>
    <submittedName>
        <fullName evidence="1">Uncharacterized protein</fullName>
    </submittedName>
</protein>
<evidence type="ECO:0000313" key="1">
    <source>
        <dbReference type="EMBL" id="KAG0430678.1"/>
    </source>
</evidence>